<proteinExistence type="predicted"/>
<evidence type="ECO:0000256" key="1">
    <source>
        <dbReference type="ARBA" id="ARBA00004191"/>
    </source>
</evidence>
<dbReference type="InterPro" id="IPR036941">
    <property type="entry name" value="Rcpt_L-dom_sf"/>
</dbReference>
<protein>
    <recommendedName>
        <fullName evidence="8">Receptor L-domain domain-containing protein</fullName>
    </recommendedName>
</protein>
<keyword evidence="3" id="KW-0964">Secreted</keyword>
<dbReference type="Proteomes" id="UP000292544">
    <property type="component" value="Unassembled WGS sequence"/>
</dbReference>
<accession>A0ABY1WLY3</accession>
<reference evidence="7" key="1">
    <citation type="submission" date="2019-02" db="EMBL/GenBank/DDBJ databases">
        <title>Draft genome sequence of Muricauda sp. 176CP4-71.</title>
        <authorList>
            <person name="Park J.-S."/>
        </authorList>
    </citation>
    <scope>NUCLEOTIDE SEQUENCE [LARGE SCALE GENOMIC DNA]</scope>
    <source>
        <strain evidence="7">176GS2-150</strain>
    </source>
</reference>
<keyword evidence="4" id="KW-0732">Signal</keyword>
<evidence type="ECO:0000313" key="6">
    <source>
        <dbReference type="EMBL" id="TAA42587.1"/>
    </source>
</evidence>
<dbReference type="EMBL" id="SHLY01000006">
    <property type="protein sequence ID" value="TAA42587.1"/>
    <property type="molecule type" value="Genomic_DNA"/>
</dbReference>
<evidence type="ECO:0000256" key="4">
    <source>
        <dbReference type="ARBA" id="ARBA00022729"/>
    </source>
</evidence>
<dbReference type="InterPro" id="IPR026906">
    <property type="entry name" value="LRR_5"/>
</dbReference>
<keyword evidence="2" id="KW-0134">Cell wall</keyword>
<dbReference type="PANTHER" id="PTHR31018:SF3">
    <property type="entry name" value="RECEPTOR PROTEIN-TYROSINE KINASE"/>
    <property type="match status" value="1"/>
</dbReference>
<comment type="subcellular location">
    <subcellularLocation>
        <location evidence="1">Secreted</location>
        <location evidence="1">Cell wall</location>
    </subcellularLocation>
</comment>
<dbReference type="InterPro" id="IPR051648">
    <property type="entry name" value="CWI-Assembly_Regulator"/>
</dbReference>
<name>A0ABY1WLY3_9GAMM</name>
<evidence type="ECO:0000313" key="7">
    <source>
        <dbReference type="Proteomes" id="UP000292544"/>
    </source>
</evidence>
<evidence type="ECO:0008006" key="8">
    <source>
        <dbReference type="Google" id="ProtNLM"/>
    </source>
</evidence>
<dbReference type="SUPFAM" id="SSF52058">
    <property type="entry name" value="L domain-like"/>
    <property type="match status" value="4"/>
</dbReference>
<keyword evidence="5" id="KW-0325">Glycoprotein</keyword>
<evidence type="ECO:0000256" key="5">
    <source>
        <dbReference type="ARBA" id="ARBA00023180"/>
    </source>
</evidence>
<gene>
    <name evidence="6" type="ORF">EXY25_14955</name>
</gene>
<dbReference type="Pfam" id="PF13306">
    <property type="entry name" value="LRR_5"/>
    <property type="match status" value="1"/>
</dbReference>
<evidence type="ECO:0000256" key="3">
    <source>
        <dbReference type="ARBA" id="ARBA00022525"/>
    </source>
</evidence>
<dbReference type="RefSeq" id="WP_130567414.1">
    <property type="nucleotide sequence ID" value="NZ_SHLY01000006.1"/>
</dbReference>
<sequence length="630" mass="67226">MLLLTVGMLIGHSSDSLDFDLPPPDPNPDPCSDELEGFNYCINGESSAETIAAMQGIEIIEGTLFISNTGLTDLSGLESLRRINGNLFVEDDDSLTSLKGLDNLEYVGERLGIISVGLTDLSGLESLITVDGDLTVFHSHRLANLGGLDNLEYIGGLLAIAESSALVDMTGLGAVETIEQGIQLNLNNSLVSLIGLNSLKSLPGGLWVAEQPIFSSLEGLSGVSGIMNTLSIDNAPVASLQPLSQLSAISDRISLTRTFLDDLSGLQQIEPFTGALIIEDLVDHPLSSAAQLPVGDSLTALFMNTLLTTDEWPNFSYLVSVSEGVSLSVGTMADLGDAFPLLQSVDGQFHISDVPDGVQCEDVDATDINLSFNSLVSIAGDFSISSECHTRLFGFDALESVEEKLSISGGINKIPEFPALQRIAGLDILAPVSDLSAFNGVQLTSDRKGREPSISIEGTNIVDMPALLLPVSMSDLFLENNARLTHVDLQGGSDFVVRTIEIRSNDELISFSSFESLISITNIIFSMNPQLVNIDAFYDIDSANRVTIDGNPKLTSLAMFNNIETLQSSVDVRQNDTLSDFGFEALTVVDGDFVVTGNSLLCQSEIESLVENQITVAGEVNVSDNQEVCE</sequence>
<evidence type="ECO:0000256" key="2">
    <source>
        <dbReference type="ARBA" id="ARBA00022512"/>
    </source>
</evidence>
<dbReference type="Gene3D" id="3.80.20.20">
    <property type="entry name" value="Receptor L-domain"/>
    <property type="match status" value="2"/>
</dbReference>
<organism evidence="6 7">
    <name type="scientific">Corallincola spongiicola</name>
    <dbReference type="NCBI Taxonomy" id="2520508"/>
    <lineage>
        <taxon>Bacteria</taxon>
        <taxon>Pseudomonadati</taxon>
        <taxon>Pseudomonadota</taxon>
        <taxon>Gammaproteobacteria</taxon>
        <taxon>Alteromonadales</taxon>
        <taxon>Psychromonadaceae</taxon>
        <taxon>Corallincola</taxon>
    </lineage>
</organism>
<comment type="caution">
    <text evidence="6">The sequence shown here is derived from an EMBL/GenBank/DDBJ whole genome shotgun (WGS) entry which is preliminary data.</text>
</comment>
<keyword evidence="7" id="KW-1185">Reference proteome</keyword>
<dbReference type="PANTHER" id="PTHR31018">
    <property type="entry name" value="SPORULATION-SPECIFIC PROTEIN-RELATED"/>
    <property type="match status" value="1"/>
</dbReference>